<name>A0ABM1I3L8_POLDO</name>
<sequence length="239" mass="27705">MKTSIFNLIVYLFVSFVLPYVTFCTIDVNLNQLEYIAARLDPFECRRLIAALHYTSYELPMSLAAAERTIDEEIPCIRHLIHWNSSPAEGLGQSHEALVHRLRALGRDDLADWLGKSTFKQLGMDMARIMDQPFDKLGEQETEASFPLTINPIEMLEDDDYWSQLNIVLLAIMLGLMGTLLILIGYIIFYIIKVRSRRTKYRKMKQEGDSEKLFKPFEKEKQKNNKAKQMPHNIDNLSD</sequence>
<evidence type="ECO:0000313" key="4">
    <source>
        <dbReference type="RefSeq" id="XP_015174805.1"/>
    </source>
</evidence>
<gene>
    <name evidence="4" type="primary">LOC107065532</name>
</gene>
<keyword evidence="3" id="KW-1185">Reference proteome</keyword>
<dbReference type="GeneID" id="107065532"/>
<dbReference type="RefSeq" id="XP_015174805.1">
    <property type="nucleotide sequence ID" value="XM_015319319.1"/>
</dbReference>
<feature type="compositionally biased region" description="Basic and acidic residues" evidence="1">
    <location>
        <begin position="205"/>
        <end position="223"/>
    </location>
</feature>
<dbReference type="Gene3D" id="1.20.5.900">
    <property type="entry name" value="transmembrane domain of human cd4"/>
    <property type="match status" value="1"/>
</dbReference>
<reference evidence="4" key="1">
    <citation type="submission" date="2025-08" db="UniProtKB">
        <authorList>
            <consortium name="RefSeq"/>
        </authorList>
    </citation>
    <scope>IDENTIFICATION</scope>
    <source>
        <tissue evidence="4">Whole body</tissue>
    </source>
</reference>
<proteinExistence type="predicted"/>
<accession>A0ABM1I3L8</accession>
<organism evidence="3 4">
    <name type="scientific">Polistes dominula</name>
    <name type="common">European paper wasp</name>
    <name type="synonym">Vespa dominula</name>
    <dbReference type="NCBI Taxonomy" id="743375"/>
    <lineage>
        <taxon>Eukaryota</taxon>
        <taxon>Metazoa</taxon>
        <taxon>Ecdysozoa</taxon>
        <taxon>Arthropoda</taxon>
        <taxon>Hexapoda</taxon>
        <taxon>Insecta</taxon>
        <taxon>Pterygota</taxon>
        <taxon>Neoptera</taxon>
        <taxon>Endopterygota</taxon>
        <taxon>Hymenoptera</taxon>
        <taxon>Apocrita</taxon>
        <taxon>Aculeata</taxon>
        <taxon>Vespoidea</taxon>
        <taxon>Vespidae</taxon>
        <taxon>Polistinae</taxon>
        <taxon>Polistini</taxon>
        <taxon>Polistes</taxon>
    </lineage>
</organism>
<feature type="region of interest" description="Disordered" evidence="1">
    <location>
        <begin position="205"/>
        <end position="239"/>
    </location>
</feature>
<keyword evidence="2" id="KW-1133">Transmembrane helix</keyword>
<evidence type="ECO:0000256" key="2">
    <source>
        <dbReference type="SAM" id="Phobius"/>
    </source>
</evidence>
<protein>
    <submittedName>
        <fullName evidence="4">Uncharacterized protein LOC107065532</fullName>
    </submittedName>
</protein>
<evidence type="ECO:0000256" key="1">
    <source>
        <dbReference type="SAM" id="MobiDB-lite"/>
    </source>
</evidence>
<feature type="transmembrane region" description="Helical" evidence="2">
    <location>
        <begin position="167"/>
        <end position="192"/>
    </location>
</feature>
<feature type="transmembrane region" description="Helical" evidence="2">
    <location>
        <begin position="5"/>
        <end position="23"/>
    </location>
</feature>
<evidence type="ECO:0000313" key="3">
    <source>
        <dbReference type="Proteomes" id="UP000694924"/>
    </source>
</evidence>
<keyword evidence="2" id="KW-0812">Transmembrane</keyword>
<dbReference type="Proteomes" id="UP000694924">
    <property type="component" value="Unplaced"/>
</dbReference>
<keyword evidence="2" id="KW-0472">Membrane</keyword>